<keyword evidence="2" id="KW-1185">Reference proteome</keyword>
<organism evidence="1 2">
    <name type="scientific">Mauremys mutica</name>
    <name type="common">yellowpond turtle</name>
    <dbReference type="NCBI Taxonomy" id="74926"/>
    <lineage>
        <taxon>Eukaryota</taxon>
        <taxon>Metazoa</taxon>
        <taxon>Chordata</taxon>
        <taxon>Craniata</taxon>
        <taxon>Vertebrata</taxon>
        <taxon>Euteleostomi</taxon>
        <taxon>Archelosauria</taxon>
        <taxon>Testudinata</taxon>
        <taxon>Testudines</taxon>
        <taxon>Cryptodira</taxon>
        <taxon>Durocryptodira</taxon>
        <taxon>Testudinoidea</taxon>
        <taxon>Geoemydidae</taxon>
        <taxon>Geoemydinae</taxon>
        <taxon>Mauremys</taxon>
    </lineage>
</organism>
<accession>A0A9D4ASE3</accession>
<name>A0A9D4ASE3_9SAUR</name>
<sequence>MRWTLVKSSTATSEDNTFLKQIAALLSKTGVKNLYYINTKMAVRTSGRHKHRKYLQRQTLEQSHSAPWNWLWEKHIEHQPFRETVGKSSRGCCFGEEEQDTSQLLLRGNLDCVGTWPLDVCGNWLQAGILVSPIPGTQTRQDNGWREQA</sequence>
<gene>
    <name evidence="1" type="ORF">KIL84_002546</name>
</gene>
<dbReference type="EMBL" id="JAHDVG010000480">
    <property type="protein sequence ID" value="KAH1174402.1"/>
    <property type="molecule type" value="Genomic_DNA"/>
</dbReference>
<reference evidence="1" key="1">
    <citation type="submission" date="2021-09" db="EMBL/GenBank/DDBJ databases">
        <title>The genome of Mauremys mutica provides insights into the evolution of semi-aquatic lifestyle.</title>
        <authorList>
            <person name="Gong S."/>
            <person name="Gao Y."/>
        </authorList>
    </citation>
    <scope>NUCLEOTIDE SEQUENCE</scope>
    <source>
        <strain evidence="1">MM-2020</strain>
        <tissue evidence="1">Muscle</tissue>
    </source>
</reference>
<proteinExistence type="predicted"/>
<comment type="caution">
    <text evidence="1">The sequence shown here is derived from an EMBL/GenBank/DDBJ whole genome shotgun (WGS) entry which is preliminary data.</text>
</comment>
<dbReference type="Proteomes" id="UP000827986">
    <property type="component" value="Unassembled WGS sequence"/>
</dbReference>
<evidence type="ECO:0000313" key="1">
    <source>
        <dbReference type="EMBL" id="KAH1174402.1"/>
    </source>
</evidence>
<protein>
    <submittedName>
        <fullName evidence="1">Uncharacterized protein</fullName>
    </submittedName>
</protein>
<dbReference type="AlphaFoldDB" id="A0A9D4ASE3"/>
<evidence type="ECO:0000313" key="2">
    <source>
        <dbReference type="Proteomes" id="UP000827986"/>
    </source>
</evidence>